<proteinExistence type="predicted"/>
<gene>
    <name evidence="7" type="ORF">SAMN05444339_10246</name>
</gene>
<dbReference type="EMBL" id="FQUE01000002">
    <property type="protein sequence ID" value="SHE78188.1"/>
    <property type="molecule type" value="Genomic_DNA"/>
</dbReference>
<dbReference type="PANTHER" id="PTHR40661">
    <property type="match status" value="1"/>
</dbReference>
<evidence type="ECO:0000256" key="5">
    <source>
        <dbReference type="ARBA" id="ARBA00023163"/>
    </source>
</evidence>
<reference evidence="8" key="1">
    <citation type="submission" date="2016-11" db="EMBL/GenBank/DDBJ databases">
        <authorList>
            <person name="Varghese N."/>
            <person name="Submissions S."/>
        </authorList>
    </citation>
    <scope>NUCLEOTIDE SEQUENCE [LARGE SCALE GENOMIC DNA]</scope>
    <source>
        <strain evidence="8">DSM 29326</strain>
    </source>
</reference>
<feature type="domain" description="Peptidase S24/S26A/S26B/S26C" evidence="6">
    <location>
        <begin position="117"/>
        <end position="237"/>
    </location>
</feature>
<dbReference type="Pfam" id="PF00717">
    <property type="entry name" value="Peptidase_S24"/>
    <property type="match status" value="1"/>
</dbReference>
<name>A0A1M4WAA2_LOKAT</name>
<dbReference type="STRING" id="366533.SAMN05444339_10246"/>
<organism evidence="7 8">
    <name type="scientific">Loktanella atrilutea</name>
    <dbReference type="NCBI Taxonomy" id="366533"/>
    <lineage>
        <taxon>Bacteria</taxon>
        <taxon>Pseudomonadati</taxon>
        <taxon>Pseudomonadota</taxon>
        <taxon>Alphaproteobacteria</taxon>
        <taxon>Rhodobacterales</taxon>
        <taxon>Roseobacteraceae</taxon>
        <taxon>Loktanella</taxon>
    </lineage>
</organism>
<keyword evidence="8" id="KW-1185">Reference proteome</keyword>
<dbReference type="InterPro" id="IPR036286">
    <property type="entry name" value="LexA/Signal_pep-like_sf"/>
</dbReference>
<evidence type="ECO:0000256" key="4">
    <source>
        <dbReference type="ARBA" id="ARBA00023125"/>
    </source>
</evidence>
<evidence type="ECO:0000256" key="2">
    <source>
        <dbReference type="ARBA" id="ARBA00022801"/>
    </source>
</evidence>
<accession>A0A1M4WAA2</accession>
<dbReference type="CDD" id="cd06529">
    <property type="entry name" value="S24_LexA-like"/>
    <property type="match status" value="1"/>
</dbReference>
<evidence type="ECO:0000259" key="6">
    <source>
        <dbReference type="Pfam" id="PF00717"/>
    </source>
</evidence>
<dbReference type="GO" id="GO:0004252">
    <property type="term" value="F:serine-type endopeptidase activity"/>
    <property type="evidence" value="ECO:0007669"/>
    <property type="project" value="InterPro"/>
</dbReference>
<dbReference type="AlphaFoldDB" id="A0A1M4WAA2"/>
<dbReference type="Proteomes" id="UP000183987">
    <property type="component" value="Unassembled WGS sequence"/>
</dbReference>
<dbReference type="PROSITE" id="PS00501">
    <property type="entry name" value="SPASE_I_1"/>
    <property type="match status" value="1"/>
</dbReference>
<keyword evidence="3" id="KW-0805">Transcription regulation</keyword>
<keyword evidence="5" id="KW-0804">Transcription</keyword>
<dbReference type="Gene3D" id="2.10.109.10">
    <property type="entry name" value="Umud Fragment, subunit A"/>
    <property type="match status" value="1"/>
</dbReference>
<evidence type="ECO:0000313" key="8">
    <source>
        <dbReference type="Proteomes" id="UP000183987"/>
    </source>
</evidence>
<keyword evidence="4" id="KW-0238">DNA-binding</keyword>
<dbReference type="GO" id="GO:0006508">
    <property type="term" value="P:proteolysis"/>
    <property type="evidence" value="ECO:0007669"/>
    <property type="project" value="UniProtKB-KW"/>
</dbReference>
<keyword evidence="1" id="KW-0645">Protease</keyword>
<evidence type="ECO:0000256" key="1">
    <source>
        <dbReference type="ARBA" id="ARBA00022670"/>
    </source>
</evidence>
<dbReference type="InterPro" id="IPR039418">
    <property type="entry name" value="LexA-like"/>
</dbReference>
<dbReference type="SUPFAM" id="SSF51306">
    <property type="entry name" value="LexA/Signal peptidase"/>
    <property type="match status" value="1"/>
</dbReference>
<keyword evidence="2" id="KW-0378">Hydrolase</keyword>
<sequence length="244" mass="27551">MKHWLMEKIDAEWIRARLLGYHGELGELADWVGISRQKMSKIMSGERRIQAAEVPDILSFFEGRDESNRKIEELPFRLRPLPVPDFEGAEAPRLTDNERAAIERELDRALVDVFAVEASAGNGSAVAEHEEITAQLAFPRDYLRRITTCHPRHLRIISVKGDSMAPTLQDDDIVMLDSSKTDLSWDGLFVLRYADALHVKRVSRSTTRGYVRIISDNRLYEALDLPANDVVAVGKVIWSGGKIG</sequence>
<dbReference type="GO" id="GO:0003677">
    <property type="term" value="F:DNA binding"/>
    <property type="evidence" value="ECO:0007669"/>
    <property type="project" value="UniProtKB-KW"/>
</dbReference>
<protein>
    <submittedName>
        <fullName evidence="7">Peptidase S24-like</fullName>
    </submittedName>
</protein>
<evidence type="ECO:0000313" key="7">
    <source>
        <dbReference type="EMBL" id="SHE78188.1"/>
    </source>
</evidence>
<dbReference type="GO" id="GO:0016020">
    <property type="term" value="C:membrane"/>
    <property type="evidence" value="ECO:0007669"/>
    <property type="project" value="InterPro"/>
</dbReference>
<evidence type="ECO:0000256" key="3">
    <source>
        <dbReference type="ARBA" id="ARBA00023015"/>
    </source>
</evidence>
<dbReference type="PANTHER" id="PTHR40661:SF3">
    <property type="entry name" value="FELS-1 PROPHAGE TRANSCRIPTIONAL REGULATOR"/>
    <property type="match status" value="1"/>
</dbReference>
<dbReference type="InterPro" id="IPR019756">
    <property type="entry name" value="Pept_S26A_signal_pept_1_Ser-AS"/>
</dbReference>
<dbReference type="InterPro" id="IPR015927">
    <property type="entry name" value="Peptidase_S24_S26A/B/C"/>
</dbReference>